<proteinExistence type="inferred from homology"/>
<gene>
    <name evidence="8" type="ORF">NWF35_03410</name>
</gene>
<dbReference type="InterPro" id="IPR051202">
    <property type="entry name" value="Peptidase_C40"/>
</dbReference>
<comment type="caution">
    <text evidence="8">The sequence shown here is derived from an EMBL/GenBank/DDBJ whole genome shotgun (WGS) entry which is preliminary data.</text>
</comment>
<name>A0ABT8IJP0_9BACL</name>
<dbReference type="Pfam" id="PF00877">
    <property type="entry name" value="NLPC_P60"/>
    <property type="match status" value="1"/>
</dbReference>
<reference evidence="8" key="1">
    <citation type="submission" date="2022-08" db="EMBL/GenBank/DDBJ databases">
        <title>Polycladomyces zharkentsis sp. nov., a novel thermophilic CMC and starch-degrading bacterium isolated from a geothermal spring in Kazakhstan.</title>
        <authorList>
            <person name="Mashzhan A."/>
            <person name="Kistaubaeva A."/>
            <person name="Javier-Lopez R."/>
            <person name="Birkeland N.-K."/>
        </authorList>
    </citation>
    <scope>NUCLEOTIDE SEQUENCE</scope>
    <source>
        <strain evidence="8">KSR 13</strain>
    </source>
</reference>
<feature type="compositionally biased region" description="Polar residues" evidence="5">
    <location>
        <begin position="69"/>
        <end position="102"/>
    </location>
</feature>
<keyword evidence="6" id="KW-0732">Signal</keyword>
<dbReference type="Proteomes" id="UP001174196">
    <property type="component" value="Unassembled WGS sequence"/>
</dbReference>
<evidence type="ECO:0000256" key="6">
    <source>
        <dbReference type="SAM" id="SignalP"/>
    </source>
</evidence>
<dbReference type="PROSITE" id="PS51935">
    <property type="entry name" value="NLPC_P60"/>
    <property type="match status" value="1"/>
</dbReference>
<feature type="chain" id="PRO_5045804160" evidence="6">
    <location>
        <begin position="32"/>
        <end position="227"/>
    </location>
</feature>
<feature type="region of interest" description="Disordered" evidence="5">
    <location>
        <begin position="69"/>
        <end position="103"/>
    </location>
</feature>
<evidence type="ECO:0000259" key="7">
    <source>
        <dbReference type="PROSITE" id="PS51935"/>
    </source>
</evidence>
<keyword evidence="2" id="KW-0645">Protease</keyword>
<sequence>MRFQQALKKSFLSVTVSLMTVMALPAGIGHAAPQQTAVTPSNLNAYSVVQQIFHQYGIDGTFIQNNTQKQTVADRQTNQQSQVVSRNNKPSQPANPTNSTASLADRIIQTGEKYLGTPYKYGAPSGQTRYFDCSLFVQTVFKENGINLPRSSREQALVGTYVPRDQLQKGDLVFFTAGRSDGKIGHVGIYAGNNKILHTYGPGGVRYDSMSTPWLDKTYVTARRVIR</sequence>
<evidence type="ECO:0000256" key="5">
    <source>
        <dbReference type="SAM" id="MobiDB-lite"/>
    </source>
</evidence>
<evidence type="ECO:0000256" key="1">
    <source>
        <dbReference type="ARBA" id="ARBA00007074"/>
    </source>
</evidence>
<dbReference type="SUPFAM" id="SSF54001">
    <property type="entry name" value="Cysteine proteinases"/>
    <property type="match status" value="1"/>
</dbReference>
<evidence type="ECO:0000256" key="4">
    <source>
        <dbReference type="ARBA" id="ARBA00022807"/>
    </source>
</evidence>
<evidence type="ECO:0000313" key="9">
    <source>
        <dbReference type="Proteomes" id="UP001174196"/>
    </source>
</evidence>
<dbReference type="EMBL" id="JANRHH010000014">
    <property type="protein sequence ID" value="MDN4592972.1"/>
    <property type="molecule type" value="Genomic_DNA"/>
</dbReference>
<feature type="signal peptide" evidence="6">
    <location>
        <begin position="1"/>
        <end position="31"/>
    </location>
</feature>
<evidence type="ECO:0000256" key="3">
    <source>
        <dbReference type="ARBA" id="ARBA00022801"/>
    </source>
</evidence>
<feature type="domain" description="NlpC/P60" evidence="7">
    <location>
        <begin position="101"/>
        <end position="226"/>
    </location>
</feature>
<dbReference type="Gene3D" id="3.90.1720.10">
    <property type="entry name" value="endopeptidase domain like (from Nostoc punctiforme)"/>
    <property type="match status" value="1"/>
</dbReference>
<evidence type="ECO:0000313" key="8">
    <source>
        <dbReference type="EMBL" id="MDN4592972.1"/>
    </source>
</evidence>
<dbReference type="PANTHER" id="PTHR47053:SF1">
    <property type="entry name" value="MUREIN DD-ENDOPEPTIDASE MEPH-RELATED"/>
    <property type="match status" value="1"/>
</dbReference>
<comment type="similarity">
    <text evidence="1">Belongs to the peptidase C40 family.</text>
</comment>
<protein>
    <submittedName>
        <fullName evidence="8">NlpC/P60 family protein</fullName>
    </submittedName>
</protein>
<accession>A0ABT8IJP0</accession>
<evidence type="ECO:0000256" key="2">
    <source>
        <dbReference type="ARBA" id="ARBA00022670"/>
    </source>
</evidence>
<keyword evidence="9" id="KW-1185">Reference proteome</keyword>
<keyword evidence="3" id="KW-0378">Hydrolase</keyword>
<organism evidence="8 9">
    <name type="scientific">Polycladomyces subterraneus</name>
    <dbReference type="NCBI Taxonomy" id="1016997"/>
    <lineage>
        <taxon>Bacteria</taxon>
        <taxon>Bacillati</taxon>
        <taxon>Bacillota</taxon>
        <taxon>Bacilli</taxon>
        <taxon>Bacillales</taxon>
        <taxon>Thermoactinomycetaceae</taxon>
        <taxon>Polycladomyces</taxon>
    </lineage>
</organism>
<dbReference type="PANTHER" id="PTHR47053">
    <property type="entry name" value="MUREIN DD-ENDOPEPTIDASE MEPH-RELATED"/>
    <property type="match status" value="1"/>
</dbReference>
<keyword evidence="4" id="KW-0788">Thiol protease</keyword>
<dbReference type="InterPro" id="IPR038765">
    <property type="entry name" value="Papain-like_cys_pep_sf"/>
</dbReference>
<dbReference type="RefSeq" id="WP_301237678.1">
    <property type="nucleotide sequence ID" value="NZ_JANRHH010000014.1"/>
</dbReference>
<dbReference type="InterPro" id="IPR000064">
    <property type="entry name" value="NLP_P60_dom"/>
</dbReference>